<dbReference type="Gene3D" id="3.60.21.70">
    <property type="entry name" value="PhoD-like phosphatase"/>
    <property type="match status" value="1"/>
</dbReference>
<dbReference type="InterPro" id="IPR056702">
    <property type="entry name" value="DUF7800"/>
</dbReference>
<name>A0A543P0N4_9ACTN</name>
<accession>A0A543P0N4</accession>
<dbReference type="Proteomes" id="UP000319865">
    <property type="component" value="Unassembled WGS sequence"/>
</dbReference>
<dbReference type="EMBL" id="VFQE01000002">
    <property type="protein sequence ID" value="TQN37667.1"/>
    <property type="molecule type" value="Genomic_DNA"/>
</dbReference>
<dbReference type="PANTHER" id="PTHR37031">
    <property type="entry name" value="METALLOPHOSPHATASE BINDING DOMAIN PROTEIN"/>
    <property type="match status" value="1"/>
</dbReference>
<dbReference type="Pfam" id="PF25077">
    <property type="entry name" value="DUF7800"/>
    <property type="match status" value="1"/>
</dbReference>
<dbReference type="OrthoDB" id="9795624at2"/>
<protein>
    <submittedName>
        <fullName evidence="3">PhoD-like phosphatase</fullName>
    </submittedName>
</protein>
<feature type="domain" description="PhoD-like phosphatase metallophosphatase" evidence="1">
    <location>
        <begin position="159"/>
        <end position="269"/>
    </location>
</feature>
<comment type="caution">
    <text evidence="3">The sequence shown here is derived from an EMBL/GenBank/DDBJ whole genome shotgun (WGS) entry which is preliminary data.</text>
</comment>
<proteinExistence type="predicted"/>
<evidence type="ECO:0000313" key="3">
    <source>
        <dbReference type="EMBL" id="TQN37667.1"/>
    </source>
</evidence>
<evidence type="ECO:0000313" key="4">
    <source>
        <dbReference type="Proteomes" id="UP000319865"/>
    </source>
</evidence>
<evidence type="ECO:0000259" key="1">
    <source>
        <dbReference type="Pfam" id="PF09423"/>
    </source>
</evidence>
<organism evidence="3 4">
    <name type="scientific">Blastococcus colisei</name>
    <dbReference type="NCBI Taxonomy" id="1564162"/>
    <lineage>
        <taxon>Bacteria</taxon>
        <taxon>Bacillati</taxon>
        <taxon>Actinomycetota</taxon>
        <taxon>Actinomycetes</taxon>
        <taxon>Geodermatophilales</taxon>
        <taxon>Geodermatophilaceae</taxon>
        <taxon>Blastococcus</taxon>
    </lineage>
</organism>
<dbReference type="AlphaFoldDB" id="A0A543P0N4"/>
<keyword evidence="4" id="KW-1185">Reference proteome</keyword>
<evidence type="ECO:0000259" key="2">
    <source>
        <dbReference type="Pfam" id="PF25077"/>
    </source>
</evidence>
<dbReference type="SUPFAM" id="SSF56300">
    <property type="entry name" value="Metallo-dependent phosphatases"/>
    <property type="match status" value="1"/>
</dbReference>
<dbReference type="Pfam" id="PF09423">
    <property type="entry name" value="PhoD"/>
    <property type="match status" value="1"/>
</dbReference>
<dbReference type="PANTHER" id="PTHR37031:SF2">
    <property type="entry name" value="PHOD-LIKE PHOSPHATASE METALLOPHOSPHATASE DOMAIN-CONTAINING PROTEIN"/>
    <property type="match status" value="1"/>
</dbReference>
<reference evidence="3 4" key="1">
    <citation type="submission" date="2019-06" db="EMBL/GenBank/DDBJ databases">
        <title>Sequencing the genomes of 1000 actinobacteria strains.</title>
        <authorList>
            <person name="Klenk H.-P."/>
        </authorList>
    </citation>
    <scope>NUCLEOTIDE SEQUENCE [LARGE SCALE GENOMIC DNA]</scope>
    <source>
        <strain evidence="3 4">DSM 46837</strain>
    </source>
</reference>
<gene>
    <name evidence="3" type="ORF">FHU33_4330</name>
</gene>
<feature type="domain" description="DUF7800" evidence="2">
    <location>
        <begin position="17"/>
        <end position="102"/>
    </location>
</feature>
<dbReference type="InterPro" id="IPR029052">
    <property type="entry name" value="Metallo-depent_PP-like"/>
</dbReference>
<dbReference type="InterPro" id="IPR018946">
    <property type="entry name" value="PhoD-like_MPP"/>
</dbReference>
<dbReference type="InterPro" id="IPR038607">
    <property type="entry name" value="PhoD-like_sf"/>
</dbReference>
<sequence length="579" mass="65049">MPVERASWETPVRDGVDLVLGPMPRYADATAVTLWLEATGSCEVEVRAGPMTCRDHTFEVEGHHYALVVIEGLAPGTDLPYTVALDGRVVWPAAGAQRPPSRLRTTPPSGDLHVVLGSCRVDRPHREPWDLEPERDVRGVGVDALRALSVSCARGERPLPDLLLMLGDQVYADEGLAPRVREWQVERRGPESEPRHGVADFEEYTWLYRDSWSDADVRWLLSTVPTAMVFDDHDVHDDWNTSEAWRHQIQRLPWWSERITGAYMSYWVYQHLGNVSPAELAEDGLLPALQAPGARGGPLRDRARRADDEVDGRKLSWWSYVRDLGTTRLVVVDTRSGRVLEQGRRSMLSEPEWQGVEGQLRGDCTHLLVASSLPVFMERAVHDLESWSEAVCGGAWGRRAAQWGERIRQALDLEHWAAFRSSFDRLAHRLAEVGAGRRGTAPASVLVLSGDVHHSYVASIRYPSAREVRSAVVQVVSSPLRNAFPRRLQRAFRFSSTPFARLIGRGLARSVRLPSPEAEWQVTTGPVYGNTLTSLLLDGGQADLRFERAVLERGRAALREVHRERLDQHRRPEAHRSSV</sequence>